<sequence length="391" mass="44516">MPTMDYQSSSVPFSSIGRSILSLRRDQVHAMDGQHELGSSQEQELDFFQRHVADLFADLSSSGGEELLSLAWVRKLLDSFLLSQEEFRIILFNNRSILSRHPLDRLIAEFYERGVKALDICNAIRDGIEQVRQWQKHIEIVLVSLDPCNKPIGEGQLRRGKKALTDLAVLMLDEKDPASVLAQRNRSFGRNSQSSSKDCHRAGGHFRSLSWSVSRSWSAARQLQAIGNNIYAPRGNEIVATSGLANPVFTMNLVLHFVMWALVAAIPCQDRGFQTHFSIPRSFSWGVSILSLHDKIMEESKKKERRNSVGLLKEIHQIEKCTRHLLELTDSLQLPIAEEKLMELRKGMQELGIVFDALKEGLEPCERQVREVFHRIVRSRMEGLDSLHKHD</sequence>
<evidence type="ECO:0000313" key="7">
    <source>
        <dbReference type="Proteomes" id="UP000233837"/>
    </source>
</evidence>
<accession>A0A2I0WAC9</accession>
<dbReference type="Pfam" id="PF05633">
    <property type="entry name" value="ROH1-like"/>
    <property type="match status" value="1"/>
</dbReference>
<gene>
    <name evidence="6" type="ORF">MA16_Dca010188</name>
</gene>
<dbReference type="OrthoDB" id="1878996at2759"/>
<reference evidence="6 7" key="2">
    <citation type="journal article" date="2017" name="Nature">
        <title>The Apostasia genome and the evolution of orchids.</title>
        <authorList>
            <person name="Zhang G.Q."/>
            <person name="Liu K.W."/>
            <person name="Li Z."/>
            <person name="Lohaus R."/>
            <person name="Hsiao Y.Y."/>
            <person name="Niu S.C."/>
            <person name="Wang J.Y."/>
            <person name="Lin Y.C."/>
            <person name="Xu Q."/>
            <person name="Chen L.J."/>
            <person name="Yoshida K."/>
            <person name="Fujiwara S."/>
            <person name="Wang Z.W."/>
            <person name="Zhang Y.Q."/>
            <person name="Mitsuda N."/>
            <person name="Wang M."/>
            <person name="Liu G.H."/>
            <person name="Pecoraro L."/>
            <person name="Huang H.X."/>
            <person name="Xiao X.J."/>
            <person name="Lin M."/>
            <person name="Wu X.Y."/>
            <person name="Wu W.L."/>
            <person name="Chen Y.Y."/>
            <person name="Chang S.B."/>
            <person name="Sakamoto S."/>
            <person name="Ohme-Takagi M."/>
            <person name="Yagi M."/>
            <person name="Zeng S.J."/>
            <person name="Shen C.Y."/>
            <person name="Yeh C.M."/>
            <person name="Luo Y.B."/>
            <person name="Tsai W.C."/>
            <person name="Van de Peer Y."/>
            <person name="Liu Z.J."/>
        </authorList>
    </citation>
    <scope>NUCLEOTIDE SEQUENCE [LARGE SCALE GENOMIC DNA]</scope>
    <source>
        <tissue evidence="6">The whole plant</tissue>
    </source>
</reference>
<name>A0A2I0WAC9_9ASPA</name>
<proteinExistence type="inferred from homology"/>
<evidence type="ECO:0000256" key="2">
    <source>
        <dbReference type="ARBA" id="ARBA00022692"/>
    </source>
</evidence>
<evidence type="ECO:0000313" key="6">
    <source>
        <dbReference type="EMBL" id="PKU72618.1"/>
    </source>
</evidence>
<dbReference type="AlphaFoldDB" id="A0A2I0WAC9"/>
<comment type="subcellular location">
    <subcellularLocation>
        <location evidence="1">Membrane</location>
        <topology evidence="1">Single-pass membrane protein</topology>
    </subcellularLocation>
</comment>
<reference evidence="6 7" key="1">
    <citation type="journal article" date="2016" name="Sci. Rep.">
        <title>The Dendrobium catenatum Lindl. genome sequence provides insights into polysaccharide synthase, floral development and adaptive evolution.</title>
        <authorList>
            <person name="Zhang G.Q."/>
            <person name="Xu Q."/>
            <person name="Bian C."/>
            <person name="Tsai W.C."/>
            <person name="Yeh C.M."/>
            <person name="Liu K.W."/>
            <person name="Yoshida K."/>
            <person name="Zhang L.S."/>
            <person name="Chang S.B."/>
            <person name="Chen F."/>
            <person name="Shi Y."/>
            <person name="Su Y.Y."/>
            <person name="Zhang Y.Q."/>
            <person name="Chen L.J."/>
            <person name="Yin Y."/>
            <person name="Lin M."/>
            <person name="Huang H."/>
            <person name="Deng H."/>
            <person name="Wang Z.W."/>
            <person name="Zhu S.L."/>
            <person name="Zhao X."/>
            <person name="Deng C."/>
            <person name="Niu S.C."/>
            <person name="Huang J."/>
            <person name="Wang M."/>
            <person name="Liu G.H."/>
            <person name="Yang H.J."/>
            <person name="Xiao X.J."/>
            <person name="Hsiao Y.Y."/>
            <person name="Wu W.L."/>
            <person name="Chen Y.Y."/>
            <person name="Mitsuda N."/>
            <person name="Ohme-Takagi M."/>
            <person name="Luo Y.B."/>
            <person name="Van de Peer Y."/>
            <person name="Liu Z.J."/>
        </authorList>
    </citation>
    <scope>NUCLEOTIDE SEQUENCE [LARGE SCALE GENOMIC DNA]</scope>
    <source>
        <tissue evidence="6">The whole plant</tissue>
    </source>
</reference>
<dbReference type="Proteomes" id="UP000233837">
    <property type="component" value="Unassembled WGS sequence"/>
</dbReference>
<dbReference type="PANTHER" id="PTHR31509">
    <property type="entry name" value="BPS1-LIKE PROTEIN"/>
    <property type="match status" value="1"/>
</dbReference>
<dbReference type="EMBL" id="KZ502814">
    <property type="protein sequence ID" value="PKU72618.1"/>
    <property type="molecule type" value="Genomic_DNA"/>
</dbReference>
<keyword evidence="3" id="KW-1133">Transmembrane helix</keyword>
<evidence type="ECO:0000256" key="1">
    <source>
        <dbReference type="ARBA" id="ARBA00004167"/>
    </source>
</evidence>
<keyword evidence="7" id="KW-1185">Reference proteome</keyword>
<protein>
    <submittedName>
        <fullName evidence="6">Uncharacterized protein</fullName>
    </submittedName>
</protein>
<dbReference type="GO" id="GO:0016020">
    <property type="term" value="C:membrane"/>
    <property type="evidence" value="ECO:0007669"/>
    <property type="project" value="UniProtKB-SubCell"/>
</dbReference>
<evidence type="ECO:0000256" key="5">
    <source>
        <dbReference type="ARBA" id="ARBA00035114"/>
    </source>
</evidence>
<comment type="similarity">
    <text evidence="5">Belongs to the ROH1 family.</text>
</comment>
<evidence type="ECO:0000256" key="3">
    <source>
        <dbReference type="ARBA" id="ARBA00022989"/>
    </source>
</evidence>
<keyword evidence="4" id="KW-0472">Membrane</keyword>
<dbReference type="InterPro" id="IPR008511">
    <property type="entry name" value="ROH1-like"/>
</dbReference>
<organism evidence="6 7">
    <name type="scientific">Dendrobium catenatum</name>
    <dbReference type="NCBI Taxonomy" id="906689"/>
    <lineage>
        <taxon>Eukaryota</taxon>
        <taxon>Viridiplantae</taxon>
        <taxon>Streptophyta</taxon>
        <taxon>Embryophyta</taxon>
        <taxon>Tracheophyta</taxon>
        <taxon>Spermatophyta</taxon>
        <taxon>Magnoliopsida</taxon>
        <taxon>Liliopsida</taxon>
        <taxon>Asparagales</taxon>
        <taxon>Orchidaceae</taxon>
        <taxon>Epidendroideae</taxon>
        <taxon>Malaxideae</taxon>
        <taxon>Dendrobiinae</taxon>
        <taxon>Dendrobium</taxon>
    </lineage>
</organism>
<keyword evidence="2" id="KW-0812">Transmembrane</keyword>
<evidence type="ECO:0000256" key="4">
    <source>
        <dbReference type="ARBA" id="ARBA00023136"/>
    </source>
</evidence>